<dbReference type="InterPro" id="IPR000014">
    <property type="entry name" value="PAS"/>
</dbReference>
<keyword evidence="5" id="KW-0808">Transferase</keyword>
<feature type="transmembrane region" description="Helical" evidence="1">
    <location>
        <begin position="286"/>
        <end position="305"/>
    </location>
</feature>
<dbReference type="SMART" id="SM00267">
    <property type="entry name" value="GGDEF"/>
    <property type="match status" value="1"/>
</dbReference>
<feature type="transmembrane region" description="Helical" evidence="1">
    <location>
        <begin position="69"/>
        <end position="90"/>
    </location>
</feature>
<dbReference type="PANTHER" id="PTHR44757:SF2">
    <property type="entry name" value="BIOFILM ARCHITECTURE MAINTENANCE PROTEIN MBAA"/>
    <property type="match status" value="1"/>
</dbReference>
<evidence type="ECO:0000259" key="4">
    <source>
        <dbReference type="PROSITE" id="PS50887"/>
    </source>
</evidence>
<dbReference type="InterPro" id="IPR000160">
    <property type="entry name" value="GGDEF_dom"/>
</dbReference>
<dbReference type="GO" id="GO:0052621">
    <property type="term" value="F:diguanylate cyclase activity"/>
    <property type="evidence" value="ECO:0007669"/>
    <property type="project" value="UniProtKB-EC"/>
</dbReference>
<feature type="transmembrane region" description="Helical" evidence="1">
    <location>
        <begin position="251"/>
        <end position="274"/>
    </location>
</feature>
<dbReference type="Proteomes" id="UP001302257">
    <property type="component" value="Chromosome"/>
</dbReference>
<name>A0ABZ0AZH8_9BURK</name>
<dbReference type="RefSeq" id="WP_313867589.1">
    <property type="nucleotide sequence ID" value="NZ_CP132507.1"/>
</dbReference>
<sequence length="615" mass="66894">MVFEVQQTGAMRPRARSVRWMLLWAGVCAAMGLLSLMVSDARPGQVIIWMANPVGAVALLRLQRSQWPAMLAALLVAVWAAHVAYAWGAGPEFQAWISPMTMAWRAGLDVPVHLLEMMLSAVMLDRIRALEHAGERAAVQGMVLLRAALLPAALLAPLGGMVWVGAAIGDWQVLSLNWFIGHTIGTVAALPLALSVATKRPRVALAQVTEPLALAMLLGSVAVTLWASTSLPKPFVIMVAPVVWMAMRSTLVATFAANLLVAASMAALIRYGVLLPPPTSSWWGDALFYLSVLATLLPGLFLAVMSEGQRQALQVLADSESRARDLYFQTPAMLHSIDAQGRIVQVSKLWLDTLGYAEADVLGRHVADFMDPASARKAREVVIPAAVRDGRCDNIDYQLCRRDGTLCDVILSAIWEYDEAHQPVRSLAVLQDVTEKKRLEARSHFAEHDALTGLPNRVLLQDRLKMLCAHYSRHKGVFAIGFLDLDHFKEVNDNHGHDAGDLLLKEVARRLQGTLRAADTVCRLGGDEFVMIFSAVEGRTELQVLATKLMSAIAAPCVLGEGPDPPVVQVSGSLGLALFPEHGSEPQTLLTHADQAMYAAKRGGRNRYEFYRGAA</sequence>
<evidence type="ECO:0000313" key="5">
    <source>
        <dbReference type="EMBL" id="WNO04760.1"/>
    </source>
</evidence>
<proteinExistence type="predicted"/>
<dbReference type="InterPro" id="IPR035965">
    <property type="entry name" value="PAS-like_dom_sf"/>
</dbReference>
<dbReference type="PANTHER" id="PTHR44757">
    <property type="entry name" value="DIGUANYLATE CYCLASE DGCP"/>
    <property type="match status" value="1"/>
</dbReference>
<reference evidence="5 6" key="1">
    <citation type="submission" date="2023-08" db="EMBL/GenBank/DDBJ databases">
        <title>Rhodoferax potami sp. nov. and Rhodoferax mekongensis sp. nov., isolated from the Mekong River in Thailand.</title>
        <authorList>
            <person name="Kitikhun S."/>
            <person name="Charoenyingcharoen P."/>
            <person name="Siriarchawattana P."/>
            <person name="Likhitrattanapisal S."/>
            <person name="Nilsakha T."/>
            <person name="Chanpet A."/>
            <person name="Rattanawaree P."/>
            <person name="Ingsriswang S."/>
        </authorList>
    </citation>
    <scope>NUCLEOTIDE SEQUENCE [LARGE SCALE GENOMIC DNA]</scope>
    <source>
        <strain evidence="5 6">TBRC 17307</strain>
    </source>
</reference>
<dbReference type="EC" id="2.7.7.65" evidence="5"/>
<keyword evidence="1" id="KW-1133">Transmembrane helix</keyword>
<dbReference type="PROSITE" id="PS50887">
    <property type="entry name" value="GGDEF"/>
    <property type="match status" value="1"/>
</dbReference>
<feature type="transmembrane region" description="Helical" evidence="1">
    <location>
        <begin position="143"/>
        <end position="166"/>
    </location>
</feature>
<dbReference type="InterPro" id="IPR001610">
    <property type="entry name" value="PAC"/>
</dbReference>
<feature type="transmembrane region" description="Helical" evidence="1">
    <location>
        <begin position="209"/>
        <end position="231"/>
    </location>
</feature>
<evidence type="ECO:0000259" key="3">
    <source>
        <dbReference type="PROSITE" id="PS50113"/>
    </source>
</evidence>
<dbReference type="InterPro" id="IPR000700">
    <property type="entry name" value="PAS-assoc_C"/>
</dbReference>
<gene>
    <name evidence="5" type="ORF">RAN89_18010</name>
</gene>
<feature type="transmembrane region" description="Helical" evidence="1">
    <location>
        <begin position="178"/>
        <end position="197"/>
    </location>
</feature>
<dbReference type="Pfam" id="PF00990">
    <property type="entry name" value="GGDEF"/>
    <property type="match status" value="1"/>
</dbReference>
<evidence type="ECO:0000313" key="6">
    <source>
        <dbReference type="Proteomes" id="UP001302257"/>
    </source>
</evidence>
<dbReference type="CDD" id="cd00130">
    <property type="entry name" value="PAS"/>
    <property type="match status" value="1"/>
</dbReference>
<dbReference type="InterPro" id="IPR029787">
    <property type="entry name" value="Nucleotide_cyclase"/>
</dbReference>
<feature type="domain" description="PAC" evidence="3">
    <location>
        <begin position="393"/>
        <end position="445"/>
    </location>
</feature>
<feature type="transmembrane region" description="Helical" evidence="1">
    <location>
        <begin position="44"/>
        <end position="62"/>
    </location>
</feature>
<dbReference type="EMBL" id="CP132507">
    <property type="protein sequence ID" value="WNO04760.1"/>
    <property type="molecule type" value="Genomic_DNA"/>
</dbReference>
<dbReference type="InterPro" id="IPR043128">
    <property type="entry name" value="Rev_trsase/Diguanyl_cyclase"/>
</dbReference>
<dbReference type="Gene3D" id="3.30.70.270">
    <property type="match status" value="1"/>
</dbReference>
<evidence type="ECO:0000256" key="1">
    <source>
        <dbReference type="SAM" id="Phobius"/>
    </source>
</evidence>
<keyword evidence="5" id="KW-0548">Nucleotidyltransferase</keyword>
<dbReference type="SMART" id="SM00086">
    <property type="entry name" value="PAC"/>
    <property type="match status" value="1"/>
</dbReference>
<feature type="domain" description="GGDEF" evidence="4">
    <location>
        <begin position="476"/>
        <end position="613"/>
    </location>
</feature>
<protein>
    <submittedName>
        <fullName evidence="5">Diguanylate cyclase</fullName>
        <ecNumber evidence="5">2.7.7.65</ecNumber>
    </submittedName>
</protein>
<keyword evidence="6" id="KW-1185">Reference proteome</keyword>
<organism evidence="5 6">
    <name type="scientific">Rhodoferax mekongensis</name>
    <dbReference type="NCBI Taxonomy" id="3068341"/>
    <lineage>
        <taxon>Bacteria</taxon>
        <taxon>Pseudomonadati</taxon>
        <taxon>Pseudomonadota</taxon>
        <taxon>Betaproteobacteria</taxon>
        <taxon>Burkholderiales</taxon>
        <taxon>Comamonadaceae</taxon>
        <taxon>Rhodoferax</taxon>
    </lineage>
</organism>
<dbReference type="CDD" id="cd01949">
    <property type="entry name" value="GGDEF"/>
    <property type="match status" value="1"/>
</dbReference>
<feature type="domain" description="PAS" evidence="2">
    <location>
        <begin position="319"/>
        <end position="390"/>
    </location>
</feature>
<dbReference type="InterPro" id="IPR052155">
    <property type="entry name" value="Biofilm_reg_signaling"/>
</dbReference>
<keyword evidence="1" id="KW-0812">Transmembrane</keyword>
<dbReference type="NCBIfam" id="TIGR00254">
    <property type="entry name" value="GGDEF"/>
    <property type="match status" value="1"/>
</dbReference>
<dbReference type="SMART" id="SM00091">
    <property type="entry name" value="PAS"/>
    <property type="match status" value="1"/>
</dbReference>
<dbReference type="NCBIfam" id="TIGR00229">
    <property type="entry name" value="sensory_box"/>
    <property type="match status" value="1"/>
</dbReference>
<dbReference type="SUPFAM" id="SSF55073">
    <property type="entry name" value="Nucleotide cyclase"/>
    <property type="match status" value="1"/>
</dbReference>
<dbReference type="PROSITE" id="PS50113">
    <property type="entry name" value="PAC"/>
    <property type="match status" value="1"/>
</dbReference>
<keyword evidence="1" id="KW-0472">Membrane</keyword>
<dbReference type="PROSITE" id="PS50112">
    <property type="entry name" value="PAS"/>
    <property type="match status" value="1"/>
</dbReference>
<dbReference type="Pfam" id="PF13426">
    <property type="entry name" value="PAS_9"/>
    <property type="match status" value="1"/>
</dbReference>
<dbReference type="SUPFAM" id="SSF55785">
    <property type="entry name" value="PYP-like sensor domain (PAS domain)"/>
    <property type="match status" value="1"/>
</dbReference>
<accession>A0ABZ0AZH8</accession>
<feature type="transmembrane region" description="Helical" evidence="1">
    <location>
        <begin position="20"/>
        <end position="38"/>
    </location>
</feature>
<dbReference type="Gene3D" id="3.30.450.20">
    <property type="entry name" value="PAS domain"/>
    <property type="match status" value="1"/>
</dbReference>
<evidence type="ECO:0000259" key="2">
    <source>
        <dbReference type="PROSITE" id="PS50112"/>
    </source>
</evidence>